<dbReference type="InterPro" id="IPR036928">
    <property type="entry name" value="AS_sf"/>
</dbReference>
<dbReference type="GO" id="GO:0016787">
    <property type="term" value="F:hydrolase activity"/>
    <property type="evidence" value="ECO:0007669"/>
    <property type="project" value="UniProtKB-KW"/>
</dbReference>
<evidence type="ECO:0000259" key="2">
    <source>
        <dbReference type="Pfam" id="PF01425"/>
    </source>
</evidence>
<dbReference type="Gene3D" id="3.90.1300.10">
    <property type="entry name" value="Amidase signature (AS) domain"/>
    <property type="match status" value="1"/>
</dbReference>
<dbReference type="RefSeq" id="WP_239078879.1">
    <property type="nucleotide sequence ID" value="NZ_BONM01000017.1"/>
</dbReference>
<evidence type="ECO:0000313" key="4">
    <source>
        <dbReference type="Proteomes" id="UP000199012"/>
    </source>
</evidence>
<dbReference type="Pfam" id="PF01425">
    <property type="entry name" value="Amidase"/>
    <property type="match status" value="1"/>
</dbReference>
<reference evidence="4" key="1">
    <citation type="submission" date="2016-10" db="EMBL/GenBank/DDBJ databases">
        <authorList>
            <person name="Varghese N."/>
            <person name="Submissions S."/>
        </authorList>
    </citation>
    <scope>NUCLEOTIDE SEQUENCE [LARGE SCALE GENOMIC DNA]</scope>
    <source>
        <strain evidence="4">CGMCC 4.6945</strain>
    </source>
</reference>
<dbReference type="EMBL" id="FOKA01000004">
    <property type="protein sequence ID" value="SFA97178.1"/>
    <property type="molecule type" value="Genomic_DNA"/>
</dbReference>
<evidence type="ECO:0000256" key="1">
    <source>
        <dbReference type="SAM" id="MobiDB-lite"/>
    </source>
</evidence>
<evidence type="ECO:0000313" key="3">
    <source>
        <dbReference type="EMBL" id="SFA97178.1"/>
    </source>
</evidence>
<dbReference type="PANTHER" id="PTHR11895">
    <property type="entry name" value="TRANSAMIDASE"/>
    <property type="match status" value="1"/>
</dbReference>
<feature type="region of interest" description="Disordered" evidence="1">
    <location>
        <begin position="1"/>
        <end position="30"/>
    </location>
</feature>
<sequence length="479" mass="48699">MTAATTPTTTSPTTTTPTTTSPATTGPITAATMPAPAAARAVSLPDDPRAHVAERYARMAAADRPEVWIALRPEAEVADELAAVVDRARAGEDVPLAGVLLAVKNNIDVAGLPTTAACPAYAYRPERDAVAVARLRAAGAVVVGTTNLDQFATGLVGTRSPYGAVRHATHPERVSGGSSSGSAVAVALGVVDAALGTDTAGSGRVPAAFHGLVGVKPTKGTVPATGVVPACRTQDVVTSMAADLSLARLVAATMTGPDDGDPLSRPFPTDPTVAALAGRSTDTPTASRLGVPATADLGELAPGWAEANERSVAAFVAAGAVTVPVDVTPFLAAARMLYESAFVAERYAAVGAFVDAHPDEVDPTVGRIIAAARDLPAWRLYQDLERLDGLKVEALRTFEDVDALLLPTTTQHPTIAVVQEDPIGVNASLGRFTNGANLLDLAALALPAGLVDGLPFGVQLVGPAFSDHRLAALAATVLP</sequence>
<accession>A0A1I0XA50</accession>
<dbReference type="Proteomes" id="UP000199012">
    <property type="component" value="Unassembled WGS sequence"/>
</dbReference>
<feature type="domain" description="Amidase" evidence="2">
    <location>
        <begin position="54"/>
        <end position="470"/>
    </location>
</feature>
<proteinExistence type="predicted"/>
<dbReference type="InterPro" id="IPR023631">
    <property type="entry name" value="Amidase_dom"/>
</dbReference>
<keyword evidence="4" id="KW-1185">Reference proteome</keyword>
<dbReference type="AlphaFoldDB" id="A0A1I0XA50"/>
<gene>
    <name evidence="3" type="ORF">SAMN05421867_104200</name>
</gene>
<dbReference type="PANTHER" id="PTHR11895:SF169">
    <property type="entry name" value="GLUTAMYL-TRNA(GLN) AMIDOTRANSFERASE"/>
    <property type="match status" value="1"/>
</dbReference>
<dbReference type="InterPro" id="IPR000120">
    <property type="entry name" value="Amidase"/>
</dbReference>
<protein>
    <submittedName>
        <fullName evidence="3">Allophanate hydrolase</fullName>
    </submittedName>
</protein>
<dbReference type="SUPFAM" id="SSF75304">
    <property type="entry name" value="Amidase signature (AS) enzymes"/>
    <property type="match status" value="1"/>
</dbReference>
<dbReference type="Gene3D" id="1.20.58.1700">
    <property type="match status" value="1"/>
</dbReference>
<dbReference type="STRING" id="988821.SAMN05421867_104200"/>
<dbReference type="NCBIfam" id="NF006043">
    <property type="entry name" value="PRK08186.1"/>
    <property type="match status" value="1"/>
</dbReference>
<name>A0A1I0XA50_9CELL</name>
<keyword evidence="3" id="KW-0378">Hydrolase</keyword>
<organism evidence="3 4">
    <name type="scientific">Cellulomonas marina</name>
    <dbReference type="NCBI Taxonomy" id="988821"/>
    <lineage>
        <taxon>Bacteria</taxon>
        <taxon>Bacillati</taxon>
        <taxon>Actinomycetota</taxon>
        <taxon>Actinomycetes</taxon>
        <taxon>Micrococcales</taxon>
        <taxon>Cellulomonadaceae</taxon>
        <taxon>Cellulomonas</taxon>
    </lineage>
</organism>